<dbReference type="AlphaFoldDB" id="A0A498CXH4"/>
<evidence type="ECO:0000313" key="2">
    <source>
        <dbReference type="EMBL" id="RLL13812.1"/>
    </source>
</evidence>
<dbReference type="InterPro" id="IPR001279">
    <property type="entry name" value="Metallo-B-lactamas"/>
</dbReference>
<dbReference type="GO" id="GO:0016787">
    <property type="term" value="F:hydrolase activity"/>
    <property type="evidence" value="ECO:0007669"/>
    <property type="project" value="UniProtKB-KW"/>
</dbReference>
<comment type="caution">
    <text evidence="2">The sequence shown here is derived from an EMBL/GenBank/DDBJ whole genome shotgun (WGS) entry which is preliminary data.</text>
</comment>
<evidence type="ECO:0000313" key="3">
    <source>
        <dbReference type="Proteomes" id="UP000276301"/>
    </source>
</evidence>
<keyword evidence="3" id="KW-1185">Reference proteome</keyword>
<gene>
    <name evidence="2" type="ORF">D4A47_02685</name>
</gene>
<accession>A0A498CXH4</accession>
<dbReference type="Proteomes" id="UP000276301">
    <property type="component" value="Unassembled WGS sequence"/>
</dbReference>
<dbReference type="SMART" id="SM00849">
    <property type="entry name" value="Lactamase_B"/>
    <property type="match status" value="1"/>
</dbReference>
<dbReference type="InterPro" id="IPR036866">
    <property type="entry name" value="RibonucZ/Hydroxyglut_hydro"/>
</dbReference>
<dbReference type="InterPro" id="IPR050855">
    <property type="entry name" value="NDM-1-like"/>
</dbReference>
<sequence>MQLTKNIFVETKIGGCNVGYVLTGGGIVLIDSPQRPTVACEWAKEIASKGEPKYLINTECHRDHFTGNCFFKVPVIGQEKTREGILSVPKRDILSRVAVIDPEGYPLVAEREPNPPSITFSDRLTLHSGRHTIELIHHPGHTMGQTSVLIPEERVLFTGDNVFYKTQSFLHSGDIYLWLESLSEIEKLDVDYIVPGHGEVCGKSYLREQRAFILEWIDRVKEAVERGWTKEEAIRGISFADRYPMSPGTEDLMQKVQKNNVSYLYDLLKPERGNSPSVPSF</sequence>
<dbReference type="CDD" id="cd16282">
    <property type="entry name" value="metallo-hydrolase-like_MBL-fold"/>
    <property type="match status" value="1"/>
</dbReference>
<dbReference type="EMBL" id="RCHT01000002">
    <property type="protein sequence ID" value="RLL13812.1"/>
    <property type="molecule type" value="Genomic_DNA"/>
</dbReference>
<proteinExistence type="predicted"/>
<reference evidence="2 3" key="1">
    <citation type="submission" date="2018-10" db="EMBL/GenBank/DDBJ databases">
        <title>Anaerotruncus faecis sp. nov., isolated from human feces.</title>
        <authorList>
            <person name="Wang Y.-J."/>
        </authorList>
    </citation>
    <scope>NUCLEOTIDE SEQUENCE [LARGE SCALE GENOMIC DNA]</scope>
    <source>
        <strain evidence="2 3">22A2-44</strain>
    </source>
</reference>
<keyword evidence="2" id="KW-0378">Hydrolase</keyword>
<dbReference type="Pfam" id="PF00753">
    <property type="entry name" value="Lactamase_B"/>
    <property type="match status" value="1"/>
</dbReference>
<dbReference type="PANTHER" id="PTHR42951:SF4">
    <property type="entry name" value="ACYL-COENZYME A THIOESTERASE MBLAC2"/>
    <property type="match status" value="1"/>
</dbReference>
<protein>
    <submittedName>
        <fullName evidence="2">MBL fold metallo-hydrolase</fullName>
    </submittedName>
</protein>
<dbReference type="PANTHER" id="PTHR42951">
    <property type="entry name" value="METALLO-BETA-LACTAMASE DOMAIN-CONTAINING"/>
    <property type="match status" value="1"/>
</dbReference>
<dbReference type="Gene3D" id="3.60.15.10">
    <property type="entry name" value="Ribonuclease Z/Hydroxyacylglutathione hydrolase-like"/>
    <property type="match status" value="1"/>
</dbReference>
<organism evidence="2 3">
    <name type="scientific">Anaerotruncus massiliensis</name>
    <name type="common">ex Liu et al. 2021</name>
    <dbReference type="NCBI Taxonomy" id="2321404"/>
    <lineage>
        <taxon>Bacteria</taxon>
        <taxon>Bacillati</taxon>
        <taxon>Bacillota</taxon>
        <taxon>Clostridia</taxon>
        <taxon>Eubacteriales</taxon>
        <taxon>Oscillospiraceae</taxon>
        <taxon>Anaerotruncus</taxon>
    </lineage>
</organism>
<dbReference type="SUPFAM" id="SSF56281">
    <property type="entry name" value="Metallo-hydrolase/oxidoreductase"/>
    <property type="match status" value="1"/>
</dbReference>
<feature type="domain" description="Metallo-beta-lactamase" evidence="1">
    <location>
        <begin position="15"/>
        <end position="197"/>
    </location>
</feature>
<evidence type="ECO:0000259" key="1">
    <source>
        <dbReference type="SMART" id="SM00849"/>
    </source>
</evidence>
<name>A0A498CXH4_9FIRM</name>